<proteinExistence type="predicted"/>
<sequence>MTSHIKLYGSKSNRFEQIKENYAKQLGYEPSNPEVVGLLMASYETDRPQPMRQSTTNTRFR</sequence>
<keyword evidence="2" id="KW-1185">Reference proteome</keyword>
<gene>
    <name evidence="1" type="ORF">SAMN05421752_11380</name>
</gene>
<evidence type="ECO:0000313" key="2">
    <source>
        <dbReference type="Proteomes" id="UP000185936"/>
    </source>
</evidence>
<dbReference type="AlphaFoldDB" id="A0A1N7GMC3"/>
<reference evidence="2" key="1">
    <citation type="submission" date="2017-01" db="EMBL/GenBank/DDBJ databases">
        <authorList>
            <person name="Varghese N."/>
            <person name="Submissions S."/>
        </authorList>
    </citation>
    <scope>NUCLEOTIDE SEQUENCE [LARGE SCALE GENOMIC DNA]</scope>
    <source>
        <strain evidence="2">type strain: HArc-</strain>
    </source>
</reference>
<evidence type="ECO:0000313" key="1">
    <source>
        <dbReference type="EMBL" id="SIS13682.1"/>
    </source>
</evidence>
<dbReference type="EMBL" id="FTNR01000013">
    <property type="protein sequence ID" value="SIS13682.1"/>
    <property type="molecule type" value="Genomic_DNA"/>
</dbReference>
<dbReference type="STRING" id="308853.SAMN05421752_11380"/>
<name>A0A1N7GMC3_9EURY</name>
<organism evidence="1 2">
    <name type="scientific">Natronorubrum thiooxidans</name>
    <dbReference type="NCBI Taxonomy" id="308853"/>
    <lineage>
        <taxon>Archaea</taxon>
        <taxon>Methanobacteriati</taxon>
        <taxon>Methanobacteriota</taxon>
        <taxon>Stenosarchaea group</taxon>
        <taxon>Halobacteria</taxon>
        <taxon>Halobacteriales</taxon>
        <taxon>Natrialbaceae</taxon>
        <taxon>Natronorubrum</taxon>
    </lineage>
</organism>
<protein>
    <submittedName>
        <fullName evidence="1">Uncharacterized protein</fullName>
    </submittedName>
</protein>
<dbReference type="Proteomes" id="UP000185936">
    <property type="component" value="Unassembled WGS sequence"/>
</dbReference>
<accession>A0A1N7GMC3</accession>